<accession>A0A915JL26</accession>
<keyword evidence="1" id="KW-1185">Reference proteome</keyword>
<name>A0A915JL26_ROMCU</name>
<organism evidence="1 2">
    <name type="scientific">Romanomermis culicivorax</name>
    <name type="common">Nematode worm</name>
    <dbReference type="NCBI Taxonomy" id="13658"/>
    <lineage>
        <taxon>Eukaryota</taxon>
        <taxon>Metazoa</taxon>
        <taxon>Ecdysozoa</taxon>
        <taxon>Nematoda</taxon>
        <taxon>Enoplea</taxon>
        <taxon>Dorylaimia</taxon>
        <taxon>Mermithida</taxon>
        <taxon>Mermithoidea</taxon>
        <taxon>Mermithidae</taxon>
        <taxon>Romanomermis</taxon>
    </lineage>
</organism>
<evidence type="ECO:0000313" key="2">
    <source>
        <dbReference type="WBParaSite" id="nRc.2.0.1.t26899-RA"/>
    </source>
</evidence>
<proteinExistence type="predicted"/>
<reference evidence="2" key="1">
    <citation type="submission" date="2022-11" db="UniProtKB">
        <authorList>
            <consortium name="WormBaseParasite"/>
        </authorList>
    </citation>
    <scope>IDENTIFICATION</scope>
</reference>
<evidence type="ECO:0000313" key="1">
    <source>
        <dbReference type="Proteomes" id="UP000887565"/>
    </source>
</evidence>
<dbReference type="Proteomes" id="UP000887565">
    <property type="component" value="Unplaced"/>
</dbReference>
<protein>
    <submittedName>
        <fullName evidence="2">Uncharacterized protein</fullName>
    </submittedName>
</protein>
<dbReference type="WBParaSite" id="nRc.2.0.1.t26899-RA">
    <property type="protein sequence ID" value="nRc.2.0.1.t26899-RA"/>
    <property type="gene ID" value="nRc.2.0.1.g26899"/>
</dbReference>
<dbReference type="AlphaFoldDB" id="A0A915JL26"/>
<sequence length="106" mass="11710">MVGVARLRFWACCTSTSCTYPYSSAEQGEANSTANSMLSHEAWKPFTIYLQKTNDGVREITVMGTLISHIAKRLVCDDVLDPNIVDFVGDLWQLGVGFEFNAIDNG</sequence>